<name>A0A1V2H9Q1_9PROT</name>
<evidence type="ECO:0008006" key="5">
    <source>
        <dbReference type="Google" id="ProtNLM"/>
    </source>
</evidence>
<dbReference type="SUPFAM" id="SSF82866">
    <property type="entry name" value="Multidrug efflux transporter AcrB transmembrane domain"/>
    <property type="match status" value="1"/>
</dbReference>
<dbReference type="GO" id="GO:0042910">
    <property type="term" value="F:xenobiotic transmembrane transporter activity"/>
    <property type="evidence" value="ECO:0007669"/>
    <property type="project" value="TreeGrafter"/>
</dbReference>
<dbReference type="Gene3D" id="1.20.1640.10">
    <property type="entry name" value="Multidrug efflux transporter AcrB transmembrane domain"/>
    <property type="match status" value="1"/>
</dbReference>
<dbReference type="Pfam" id="PF00873">
    <property type="entry name" value="ACR_tran"/>
    <property type="match status" value="1"/>
</dbReference>
<sequence length="138" mass="14521">MVLALVFIDLVLSAQFESFRDPVIVLSVVPVAIVDAGLGLIAVGGSLNAYSFIGLVTLVGLVAKNGILITEFANQLRDEGRTIEEAVAEAAATRLRPLPRRPRRGDGGGNGARPRSGCASMPRVRVVMPVSCRVPKDG</sequence>
<accession>A0A1V2H9Q1</accession>
<dbReference type="EMBL" id="MLCO01000001">
    <property type="protein sequence ID" value="ONG59110.1"/>
    <property type="molecule type" value="Genomic_DNA"/>
</dbReference>
<feature type="region of interest" description="Disordered" evidence="1">
    <location>
        <begin position="95"/>
        <end position="118"/>
    </location>
</feature>
<dbReference type="OrthoDB" id="9807350at2"/>
<keyword evidence="4" id="KW-1185">Reference proteome</keyword>
<protein>
    <recommendedName>
        <fullName evidence="5">Acriflavin resistance protein</fullName>
    </recommendedName>
</protein>
<comment type="caution">
    <text evidence="3">The sequence shown here is derived from an EMBL/GenBank/DDBJ whole genome shotgun (WGS) entry which is preliminary data.</text>
</comment>
<reference evidence="3 4" key="1">
    <citation type="submission" date="2016-10" db="EMBL/GenBank/DDBJ databases">
        <title>Draft Genome sequence of Roseomonas sp. strain M3.</title>
        <authorList>
            <person name="Subhash Y."/>
            <person name="Lee S."/>
        </authorList>
    </citation>
    <scope>NUCLEOTIDE SEQUENCE [LARGE SCALE GENOMIC DNA]</scope>
    <source>
        <strain evidence="3 4">M3</strain>
    </source>
</reference>
<proteinExistence type="predicted"/>
<organism evidence="3 4">
    <name type="scientific">Teichococcus deserti</name>
    <dbReference type="NCBI Taxonomy" id="1817963"/>
    <lineage>
        <taxon>Bacteria</taxon>
        <taxon>Pseudomonadati</taxon>
        <taxon>Pseudomonadota</taxon>
        <taxon>Alphaproteobacteria</taxon>
        <taxon>Acetobacterales</taxon>
        <taxon>Roseomonadaceae</taxon>
        <taxon>Roseomonas</taxon>
    </lineage>
</organism>
<dbReference type="PANTHER" id="PTHR32063:SF28">
    <property type="entry name" value="BLR2861 PROTEIN"/>
    <property type="match status" value="1"/>
</dbReference>
<dbReference type="GO" id="GO:0005886">
    <property type="term" value="C:plasma membrane"/>
    <property type="evidence" value="ECO:0007669"/>
    <property type="project" value="TreeGrafter"/>
</dbReference>
<gene>
    <name evidence="3" type="ORF">BKE38_00065</name>
</gene>
<evidence type="ECO:0000256" key="1">
    <source>
        <dbReference type="SAM" id="MobiDB-lite"/>
    </source>
</evidence>
<keyword evidence="2" id="KW-0472">Membrane</keyword>
<dbReference type="PANTHER" id="PTHR32063">
    <property type="match status" value="1"/>
</dbReference>
<keyword evidence="2" id="KW-1133">Transmembrane helix</keyword>
<evidence type="ECO:0000313" key="4">
    <source>
        <dbReference type="Proteomes" id="UP000188879"/>
    </source>
</evidence>
<evidence type="ECO:0000256" key="2">
    <source>
        <dbReference type="SAM" id="Phobius"/>
    </source>
</evidence>
<feature type="transmembrane region" description="Helical" evidence="2">
    <location>
        <begin position="50"/>
        <end position="69"/>
    </location>
</feature>
<dbReference type="InterPro" id="IPR001036">
    <property type="entry name" value="Acrflvin-R"/>
</dbReference>
<feature type="transmembrane region" description="Helical" evidence="2">
    <location>
        <begin position="23"/>
        <end position="43"/>
    </location>
</feature>
<keyword evidence="2" id="KW-0812">Transmembrane</keyword>
<dbReference type="AlphaFoldDB" id="A0A1V2H9Q1"/>
<evidence type="ECO:0000313" key="3">
    <source>
        <dbReference type="EMBL" id="ONG59110.1"/>
    </source>
</evidence>
<dbReference type="Proteomes" id="UP000188879">
    <property type="component" value="Unassembled WGS sequence"/>
</dbReference>